<evidence type="ECO:0000313" key="2">
    <source>
        <dbReference type="EMBL" id="AJY45620.1"/>
    </source>
</evidence>
<dbReference type="PATRIC" id="fig|1486262.3.peg.1639"/>
<accession>A0A0D5LNU4</accession>
<dbReference type="Pfam" id="PF00156">
    <property type="entry name" value="Pribosyltran"/>
    <property type="match status" value="1"/>
</dbReference>
<dbReference type="OrthoDB" id="7060065at2"/>
<proteinExistence type="predicted"/>
<gene>
    <name evidence="2" type="ORF">TM49_07940</name>
</gene>
<dbReference type="InterPro" id="IPR029057">
    <property type="entry name" value="PRTase-like"/>
</dbReference>
<dbReference type="PANTHER" id="PTHR43218">
    <property type="entry name" value="PHOSPHORIBOSYLTRANSFERASE-RELATED"/>
    <property type="match status" value="1"/>
</dbReference>
<dbReference type="GO" id="GO:0016757">
    <property type="term" value="F:glycosyltransferase activity"/>
    <property type="evidence" value="ECO:0007669"/>
    <property type="project" value="UniProtKB-KW"/>
</dbReference>
<keyword evidence="2" id="KW-0328">Glycosyltransferase</keyword>
<dbReference type="AlphaFoldDB" id="A0A0D5LNU4"/>
<dbReference type="SUPFAM" id="SSF53271">
    <property type="entry name" value="PRTase-like"/>
    <property type="match status" value="1"/>
</dbReference>
<sequence>MDPHAFWQDLLPPATYPTDGPFEHAYPAELDDGRQLLLPIRALGDTGNGLASLIINQASFDVAETLALKLAERLRPAAPEVVIGLPTLGLTLAAGVARALGHRRYVPLGNSRKFWYEDALSVPLSSVTTPGAGKRLFIDPRMLPLIEGRRVALVDDVISSGSSIVSALTLLAAIGVKPVAIGSAMLQTRRYSESLAAIEACPEPVAAFSTPLLSRDRTGRWHR</sequence>
<dbReference type="RefSeq" id="WP_045680360.1">
    <property type="nucleotide sequence ID" value="NZ_CP010803.1"/>
</dbReference>
<dbReference type="EMBL" id="CP010803">
    <property type="protein sequence ID" value="AJY45620.1"/>
    <property type="molecule type" value="Genomic_DNA"/>
</dbReference>
<dbReference type="Gene3D" id="3.40.50.2020">
    <property type="match status" value="1"/>
</dbReference>
<dbReference type="InterPro" id="IPR000836">
    <property type="entry name" value="PRTase_dom"/>
</dbReference>
<dbReference type="Proteomes" id="UP000032611">
    <property type="component" value="Chromosome"/>
</dbReference>
<evidence type="ECO:0000259" key="1">
    <source>
        <dbReference type="Pfam" id="PF00156"/>
    </source>
</evidence>
<dbReference type="HOGENOM" id="CLU_073912_0_0_5"/>
<dbReference type="NCBIfam" id="NF004689">
    <property type="entry name" value="PRK06031.1"/>
    <property type="match status" value="1"/>
</dbReference>
<reference evidence="2 3" key="1">
    <citation type="journal article" date="2015" name="Genome Announc.">
        <title>Complete genome sequence of Martelella endophytica YC6887, which has antifungal activity associated with a halophyte.</title>
        <authorList>
            <person name="Khan A."/>
            <person name="Khan H."/>
            <person name="Chung E.J."/>
            <person name="Hossain M.T."/>
            <person name="Chung Y.R."/>
        </authorList>
    </citation>
    <scope>NUCLEOTIDE SEQUENCE [LARGE SCALE GENOMIC DNA]</scope>
    <source>
        <strain evidence="2">YC6887</strain>
    </source>
</reference>
<dbReference type="PANTHER" id="PTHR43218:SF1">
    <property type="entry name" value="PHOSPHORIBOSYLTRANSFERASE"/>
    <property type="match status" value="1"/>
</dbReference>
<name>A0A0D5LNU4_MAREN</name>
<organism evidence="2 3">
    <name type="scientific">Martelella endophytica</name>
    <dbReference type="NCBI Taxonomy" id="1486262"/>
    <lineage>
        <taxon>Bacteria</taxon>
        <taxon>Pseudomonadati</taxon>
        <taxon>Pseudomonadota</taxon>
        <taxon>Alphaproteobacteria</taxon>
        <taxon>Hyphomicrobiales</taxon>
        <taxon>Aurantimonadaceae</taxon>
        <taxon>Martelella</taxon>
    </lineage>
</organism>
<protein>
    <submittedName>
        <fullName evidence="2">Phosphoribosyltransferase</fullName>
    </submittedName>
</protein>
<dbReference type="STRING" id="1486262.TM49_07940"/>
<evidence type="ECO:0000313" key="3">
    <source>
        <dbReference type="Proteomes" id="UP000032611"/>
    </source>
</evidence>
<keyword evidence="2" id="KW-0808">Transferase</keyword>
<feature type="domain" description="Phosphoribosyltransferase" evidence="1">
    <location>
        <begin position="56"/>
        <end position="190"/>
    </location>
</feature>
<keyword evidence="3" id="KW-1185">Reference proteome</keyword>
<dbReference type="CDD" id="cd06223">
    <property type="entry name" value="PRTases_typeI"/>
    <property type="match status" value="1"/>
</dbReference>
<dbReference type="KEGG" id="mey:TM49_07940"/>